<dbReference type="OrthoDB" id="122346at2"/>
<dbReference type="PANTHER" id="PTHR39550:SF1">
    <property type="entry name" value="SLL0658 PROTEIN"/>
    <property type="match status" value="1"/>
</dbReference>
<dbReference type="PANTHER" id="PTHR39550">
    <property type="entry name" value="SLL0658 PROTEIN"/>
    <property type="match status" value="1"/>
</dbReference>
<keyword evidence="2" id="KW-1185">Reference proteome</keyword>
<name>A7NH07_ROSCS</name>
<dbReference type="Proteomes" id="UP000000263">
    <property type="component" value="Chromosome"/>
</dbReference>
<dbReference type="RefSeq" id="WP_012119185.1">
    <property type="nucleotide sequence ID" value="NC_009767.1"/>
</dbReference>
<dbReference type="HOGENOM" id="CLU_115769_0_1_0"/>
<dbReference type="InterPro" id="IPR021799">
    <property type="entry name" value="PIN-like_prokaryotic"/>
</dbReference>
<dbReference type="KEGG" id="rca:Rcas_0629"/>
<dbReference type="eggNOG" id="COG2405">
    <property type="taxonomic scope" value="Bacteria"/>
</dbReference>
<reference evidence="1 2" key="1">
    <citation type="submission" date="2007-08" db="EMBL/GenBank/DDBJ databases">
        <title>Complete sequence of Roseiflexus castenholzii DSM 13941.</title>
        <authorList>
            <consortium name="US DOE Joint Genome Institute"/>
            <person name="Copeland A."/>
            <person name="Lucas S."/>
            <person name="Lapidus A."/>
            <person name="Barry K."/>
            <person name="Glavina del Rio T."/>
            <person name="Dalin E."/>
            <person name="Tice H."/>
            <person name="Pitluck S."/>
            <person name="Thompson L.S."/>
            <person name="Brettin T."/>
            <person name="Bruce D."/>
            <person name="Detter J.C."/>
            <person name="Han C."/>
            <person name="Tapia R."/>
            <person name="Schmutz J."/>
            <person name="Larimer F."/>
            <person name="Land M."/>
            <person name="Hauser L."/>
            <person name="Kyrpides N."/>
            <person name="Mikhailova N."/>
            <person name="Bryant D.A."/>
            <person name="Hanada S."/>
            <person name="Tsukatani Y."/>
            <person name="Richardson P."/>
        </authorList>
    </citation>
    <scope>NUCLEOTIDE SEQUENCE [LARGE SCALE GENOMIC DNA]</scope>
    <source>
        <strain evidence="2">DSM 13941 / HLO8</strain>
    </source>
</reference>
<dbReference type="STRING" id="383372.Rcas_0629"/>
<dbReference type="AlphaFoldDB" id="A7NH07"/>
<organism evidence="1 2">
    <name type="scientific">Roseiflexus castenholzii (strain DSM 13941 / HLO8)</name>
    <dbReference type="NCBI Taxonomy" id="383372"/>
    <lineage>
        <taxon>Bacteria</taxon>
        <taxon>Bacillati</taxon>
        <taxon>Chloroflexota</taxon>
        <taxon>Chloroflexia</taxon>
        <taxon>Chloroflexales</taxon>
        <taxon>Roseiflexineae</taxon>
        <taxon>Roseiflexaceae</taxon>
        <taxon>Roseiflexus</taxon>
    </lineage>
</organism>
<evidence type="ECO:0008006" key="3">
    <source>
        <dbReference type="Google" id="ProtNLM"/>
    </source>
</evidence>
<dbReference type="Pfam" id="PF11848">
    <property type="entry name" value="DUF3368"/>
    <property type="match status" value="1"/>
</dbReference>
<proteinExistence type="predicted"/>
<gene>
    <name evidence="1" type="ordered locus">Rcas_0629</name>
</gene>
<evidence type="ECO:0000313" key="2">
    <source>
        <dbReference type="Proteomes" id="UP000000263"/>
    </source>
</evidence>
<dbReference type="EMBL" id="CP000804">
    <property type="protein sequence ID" value="ABU56754.1"/>
    <property type="molecule type" value="Genomic_DNA"/>
</dbReference>
<protein>
    <recommendedName>
        <fullName evidence="3">Nucleic acid-binding protein contains PIN domain-like protein</fullName>
    </recommendedName>
</protein>
<evidence type="ECO:0000313" key="1">
    <source>
        <dbReference type="EMBL" id="ABU56754.1"/>
    </source>
</evidence>
<sequence>MSEPVVSDTGPLITLAKLNLLHLLKQLYGEVLLPQSVHEEAVIEGIRRGFEDAHTLQRFLSQERWEPIEIRHIPDDIASSHLDQGEQESIALALAVDGLLLIDEERGREAARQHGVKVRGTLGVLVHAYRVGLITADQLRFYFGQIEERTDIWISPTLCRRLLHEVLG</sequence>
<accession>A7NH07</accession>